<name>A0AAV5AHQ6_9AGAM</name>
<proteinExistence type="predicted"/>
<keyword evidence="2" id="KW-1185">Reference proteome</keyword>
<evidence type="ECO:0000313" key="2">
    <source>
        <dbReference type="Proteomes" id="UP001050691"/>
    </source>
</evidence>
<sequence length="205" mass="23819">MSQKPPGDISRIQIDNIEDWTKIQTNFTDAILSSLSQKLADTETQEVVKAHLLRWRENIFQLAKPNLRVNGRNLEDYAEGQEGNEMTASIPDTEPFDEILDRRIWSLNAERMVWDKELGDRRRRIPTEIEHLVESMLTGEEPSLEEAIPEIQMEEEDNLGCKPAVAELFQETFEIFQRLDQKAPQLLERTERARNIAEEIRSLST</sequence>
<comment type="caution">
    <text evidence="1">The sequence shown here is derived from an EMBL/GenBank/DDBJ whole genome shotgun (WGS) entry which is preliminary data.</text>
</comment>
<gene>
    <name evidence="1" type="ORF">Clacol_006733</name>
</gene>
<protein>
    <submittedName>
        <fullName evidence="1">Uncharacterized protein</fullName>
    </submittedName>
</protein>
<evidence type="ECO:0000313" key="1">
    <source>
        <dbReference type="EMBL" id="GJJ12491.1"/>
    </source>
</evidence>
<dbReference type="AlphaFoldDB" id="A0AAV5AHQ6"/>
<reference evidence="1" key="1">
    <citation type="submission" date="2021-10" db="EMBL/GenBank/DDBJ databases">
        <title>De novo Genome Assembly of Clathrus columnatus (Basidiomycota, Fungi) Using Illumina and Nanopore Sequence Data.</title>
        <authorList>
            <person name="Ogiso-Tanaka E."/>
            <person name="Itagaki H."/>
            <person name="Hosoya T."/>
            <person name="Hosaka K."/>
        </authorList>
    </citation>
    <scope>NUCLEOTIDE SEQUENCE</scope>
    <source>
        <strain evidence="1">MO-923</strain>
    </source>
</reference>
<dbReference type="EMBL" id="BPWL01000007">
    <property type="protein sequence ID" value="GJJ12491.1"/>
    <property type="molecule type" value="Genomic_DNA"/>
</dbReference>
<organism evidence="1 2">
    <name type="scientific">Clathrus columnatus</name>
    <dbReference type="NCBI Taxonomy" id="1419009"/>
    <lineage>
        <taxon>Eukaryota</taxon>
        <taxon>Fungi</taxon>
        <taxon>Dikarya</taxon>
        <taxon>Basidiomycota</taxon>
        <taxon>Agaricomycotina</taxon>
        <taxon>Agaricomycetes</taxon>
        <taxon>Phallomycetidae</taxon>
        <taxon>Phallales</taxon>
        <taxon>Clathraceae</taxon>
        <taxon>Clathrus</taxon>
    </lineage>
</organism>
<dbReference type="Proteomes" id="UP001050691">
    <property type="component" value="Unassembled WGS sequence"/>
</dbReference>
<accession>A0AAV5AHQ6</accession>